<evidence type="ECO:0000256" key="2">
    <source>
        <dbReference type="ARBA" id="ARBA00005648"/>
    </source>
</evidence>
<evidence type="ECO:0000313" key="9">
    <source>
        <dbReference type="EMBL" id="CAK90305.1"/>
    </source>
</evidence>
<evidence type="ECO:0000256" key="4">
    <source>
        <dbReference type="ARBA" id="ARBA00022989"/>
    </source>
</evidence>
<dbReference type="Pfam" id="PF07970">
    <property type="entry name" value="COPIIcoated_ERV"/>
    <property type="match status" value="2"/>
</dbReference>
<dbReference type="PANTHER" id="PTHR10984">
    <property type="entry name" value="ENDOPLASMIC RETICULUM-GOLGI INTERMEDIATE COMPARTMENT PROTEIN"/>
    <property type="match status" value="1"/>
</dbReference>
<feature type="transmembrane region" description="Helical" evidence="6">
    <location>
        <begin position="21"/>
        <end position="38"/>
    </location>
</feature>
<evidence type="ECO:0000259" key="7">
    <source>
        <dbReference type="Pfam" id="PF07970"/>
    </source>
</evidence>
<evidence type="ECO:0008006" key="11">
    <source>
        <dbReference type="Google" id="ProtNLM"/>
    </source>
</evidence>
<organism evidence="9 10">
    <name type="scientific">Paramecium tetraurelia</name>
    <dbReference type="NCBI Taxonomy" id="5888"/>
    <lineage>
        <taxon>Eukaryota</taxon>
        <taxon>Sar</taxon>
        <taxon>Alveolata</taxon>
        <taxon>Ciliophora</taxon>
        <taxon>Intramacronucleata</taxon>
        <taxon>Oligohymenophorea</taxon>
        <taxon>Peniculida</taxon>
        <taxon>Parameciidae</taxon>
        <taxon>Paramecium</taxon>
    </lineage>
</organism>
<dbReference type="KEGG" id="ptm:GSPATT00023480001"/>
<dbReference type="Pfam" id="PF13850">
    <property type="entry name" value="ERGIC_N"/>
    <property type="match status" value="1"/>
</dbReference>
<evidence type="ECO:0000259" key="8">
    <source>
        <dbReference type="Pfam" id="PF13850"/>
    </source>
</evidence>
<name>A0E4T8_PARTE</name>
<dbReference type="AlphaFoldDB" id="A0E4T8"/>
<dbReference type="STRING" id="5888.A0E4T8"/>
<dbReference type="InterPro" id="IPR045888">
    <property type="entry name" value="Erv"/>
</dbReference>
<gene>
    <name evidence="9" type="ORF">GSPATT00023480001</name>
</gene>
<feature type="domain" description="Endoplasmic reticulum vesicle transporter N-terminal" evidence="8">
    <location>
        <begin position="3"/>
        <end position="73"/>
    </location>
</feature>
<comment type="similarity">
    <text evidence="2">Belongs to the ERGIC family.</text>
</comment>
<keyword evidence="4 6" id="KW-1133">Transmembrane helix</keyword>
<dbReference type="PANTHER" id="PTHR10984:SF25">
    <property type="entry name" value="ENDOPLASMIC RETICULUM-GOLGI INTERMEDIATE COMPARTMENT PROTEIN 3"/>
    <property type="match status" value="1"/>
</dbReference>
<dbReference type="GO" id="GO:0005783">
    <property type="term" value="C:endoplasmic reticulum"/>
    <property type="evidence" value="ECO:0000318"/>
    <property type="project" value="GO_Central"/>
</dbReference>
<comment type="subcellular location">
    <subcellularLocation>
        <location evidence="1">Membrane</location>
        <topology evidence="1">Multi-pass membrane protein</topology>
    </subcellularLocation>
</comment>
<protein>
    <recommendedName>
        <fullName evidence="11">Transmembrane protein</fullName>
    </recommendedName>
</protein>
<keyword evidence="3 6" id="KW-0812">Transmembrane</keyword>
<dbReference type="Proteomes" id="UP000000600">
    <property type="component" value="Unassembled WGS sequence"/>
</dbReference>
<keyword evidence="5 6" id="KW-0472">Membrane</keyword>
<dbReference type="InterPro" id="IPR039542">
    <property type="entry name" value="Erv_N"/>
</dbReference>
<feature type="domain" description="Endoplasmic reticulum vesicle transporter C-terminal" evidence="7">
    <location>
        <begin position="103"/>
        <end position="146"/>
    </location>
</feature>
<dbReference type="OrthoDB" id="5541786at2759"/>
<dbReference type="EMBL" id="CT868659">
    <property type="protein sequence ID" value="CAK90305.1"/>
    <property type="molecule type" value="Genomic_DNA"/>
</dbReference>
<dbReference type="eggNOG" id="KOG2667">
    <property type="taxonomic scope" value="Eukaryota"/>
</dbReference>
<sequence length="463" mass="54064">MINLFPKIQDNQYNRQSWGGLLFLITIIFIVIMIWTEITNAFKGKISLLVDSTIDSRIRVNLDATIQAPCQALFQHIRYDGFLFIRSTFEEAIFKPNVNFTSCYGAELIVDQRCYSCQDVMMAFAQRRWTQPNFESIVQCVGQPIVQFDDSELLQFLKTDLNHQKQLYLTKNELINITPTQLFKQSFELDDNDTTNQILTQEQRGKFKKALDLLSEFSYNPMQWDEQRLQEEKNKQFDQLINMLNISMDHIIGGTKKSKQFKFFNISIVINLIQFQINHLINLKSHQNTRQLFSEPFKVEQPSQQNIEVSDIEGHINEACRFFGYFYIKKVPGILAIQSNKQAMDFINRTFQGNHSFKLSFGEQPQTQTETNSQFSSKYYLKLVTTNSIDIWNNRNVYYTFTQQRSLYNATTAPFIEFQYEFDPISMTVQSTTIINYLVLVFAVIGGIFAVSKYIAVLLMILI</sequence>
<evidence type="ECO:0000256" key="6">
    <source>
        <dbReference type="SAM" id="Phobius"/>
    </source>
</evidence>
<dbReference type="InParanoid" id="A0E4T8"/>
<feature type="domain" description="Endoplasmic reticulum vesicle transporter C-terminal" evidence="7">
    <location>
        <begin position="286"/>
        <end position="455"/>
    </location>
</feature>
<dbReference type="GO" id="GO:0030134">
    <property type="term" value="C:COPII-coated ER to Golgi transport vesicle"/>
    <property type="evidence" value="ECO:0000318"/>
    <property type="project" value="GO_Central"/>
</dbReference>
<keyword evidence="10" id="KW-1185">Reference proteome</keyword>
<dbReference type="GO" id="GO:0016020">
    <property type="term" value="C:membrane"/>
    <property type="evidence" value="ECO:0007669"/>
    <property type="project" value="UniProtKB-SubCell"/>
</dbReference>
<evidence type="ECO:0000256" key="5">
    <source>
        <dbReference type="ARBA" id="ARBA00023136"/>
    </source>
</evidence>
<evidence type="ECO:0000256" key="1">
    <source>
        <dbReference type="ARBA" id="ARBA00004141"/>
    </source>
</evidence>
<accession>A0E4T8</accession>
<dbReference type="GeneID" id="5043487"/>
<dbReference type="RefSeq" id="XP_001457702.1">
    <property type="nucleotide sequence ID" value="XM_001457665.1"/>
</dbReference>
<evidence type="ECO:0000313" key="10">
    <source>
        <dbReference type="Proteomes" id="UP000000600"/>
    </source>
</evidence>
<dbReference type="HOGENOM" id="CLU_591182_0_0_1"/>
<evidence type="ECO:0000256" key="3">
    <source>
        <dbReference type="ARBA" id="ARBA00022692"/>
    </source>
</evidence>
<feature type="transmembrane region" description="Helical" evidence="6">
    <location>
        <begin position="434"/>
        <end position="462"/>
    </location>
</feature>
<reference evidence="9 10" key="1">
    <citation type="journal article" date="2006" name="Nature">
        <title>Global trends of whole-genome duplications revealed by the ciliate Paramecium tetraurelia.</title>
        <authorList>
            <consortium name="Genoscope"/>
            <person name="Aury J.-M."/>
            <person name="Jaillon O."/>
            <person name="Duret L."/>
            <person name="Noel B."/>
            <person name="Jubin C."/>
            <person name="Porcel B.M."/>
            <person name="Segurens B."/>
            <person name="Daubin V."/>
            <person name="Anthouard V."/>
            <person name="Aiach N."/>
            <person name="Arnaiz O."/>
            <person name="Billaut A."/>
            <person name="Beisson J."/>
            <person name="Blanc I."/>
            <person name="Bouhouche K."/>
            <person name="Camara F."/>
            <person name="Duharcourt S."/>
            <person name="Guigo R."/>
            <person name="Gogendeau D."/>
            <person name="Katinka M."/>
            <person name="Keller A.-M."/>
            <person name="Kissmehl R."/>
            <person name="Klotz C."/>
            <person name="Koll F."/>
            <person name="Le Moue A."/>
            <person name="Lepere C."/>
            <person name="Malinsky S."/>
            <person name="Nowacki M."/>
            <person name="Nowak J.K."/>
            <person name="Plattner H."/>
            <person name="Poulain J."/>
            <person name="Ruiz F."/>
            <person name="Serrano V."/>
            <person name="Zagulski M."/>
            <person name="Dessen P."/>
            <person name="Betermier M."/>
            <person name="Weissenbach J."/>
            <person name="Scarpelli C."/>
            <person name="Schachter V."/>
            <person name="Sperling L."/>
            <person name="Meyer E."/>
            <person name="Cohen J."/>
            <person name="Wincker P."/>
        </authorList>
    </citation>
    <scope>NUCLEOTIDE SEQUENCE [LARGE SCALE GENOMIC DNA]</scope>
    <source>
        <strain evidence="9 10">Stock d4-2</strain>
    </source>
</reference>
<dbReference type="InterPro" id="IPR012936">
    <property type="entry name" value="Erv_C"/>
</dbReference>
<proteinExistence type="inferred from homology"/>